<dbReference type="PROSITE" id="PS50042">
    <property type="entry name" value="CNMP_BINDING_3"/>
    <property type="match status" value="1"/>
</dbReference>
<gene>
    <name evidence="9" type="ORF">PGLA2088_LOCUS36309</name>
</gene>
<comment type="caution">
    <text evidence="9">The sequence shown here is derived from an EMBL/GenBank/DDBJ whole genome shotgun (WGS) entry which is preliminary data.</text>
</comment>
<keyword evidence="4 7" id="KW-1133">Transmembrane helix</keyword>
<comment type="subcellular location">
    <subcellularLocation>
        <location evidence="1">Membrane</location>
        <topology evidence="1">Multi-pass membrane protein</topology>
    </subcellularLocation>
</comment>
<dbReference type="SUPFAM" id="SSF51206">
    <property type="entry name" value="cAMP-binding domain-like"/>
    <property type="match status" value="1"/>
</dbReference>
<dbReference type="InterPro" id="IPR014710">
    <property type="entry name" value="RmlC-like_jellyroll"/>
</dbReference>
<evidence type="ECO:0000313" key="10">
    <source>
        <dbReference type="Proteomes" id="UP000626109"/>
    </source>
</evidence>
<organism evidence="9 10">
    <name type="scientific">Polarella glacialis</name>
    <name type="common">Dinoflagellate</name>
    <dbReference type="NCBI Taxonomy" id="89957"/>
    <lineage>
        <taxon>Eukaryota</taxon>
        <taxon>Sar</taxon>
        <taxon>Alveolata</taxon>
        <taxon>Dinophyceae</taxon>
        <taxon>Suessiales</taxon>
        <taxon>Suessiaceae</taxon>
        <taxon>Polarella</taxon>
    </lineage>
</organism>
<evidence type="ECO:0000256" key="6">
    <source>
        <dbReference type="ARBA" id="ARBA00023136"/>
    </source>
</evidence>
<dbReference type="PANTHER" id="PTHR45689:SF5">
    <property type="entry name" value="I[[H]] CHANNEL, ISOFORM E"/>
    <property type="match status" value="1"/>
</dbReference>
<evidence type="ECO:0000256" key="7">
    <source>
        <dbReference type="SAM" id="Phobius"/>
    </source>
</evidence>
<feature type="transmembrane region" description="Helical" evidence="7">
    <location>
        <begin position="105"/>
        <end position="125"/>
    </location>
</feature>
<dbReference type="GO" id="GO:0098855">
    <property type="term" value="C:HCN channel complex"/>
    <property type="evidence" value="ECO:0007669"/>
    <property type="project" value="TreeGrafter"/>
</dbReference>
<protein>
    <recommendedName>
        <fullName evidence="8">Cyclic nucleotide-binding domain-containing protein</fullName>
    </recommendedName>
</protein>
<name>A0A813KM92_POLGL</name>
<evidence type="ECO:0000256" key="4">
    <source>
        <dbReference type="ARBA" id="ARBA00022989"/>
    </source>
</evidence>
<feature type="domain" description="Cyclic nucleotide-binding" evidence="8">
    <location>
        <begin position="399"/>
        <end position="498"/>
    </location>
</feature>
<feature type="transmembrane region" description="Helical" evidence="7">
    <location>
        <begin position="291"/>
        <end position="315"/>
    </location>
</feature>
<dbReference type="InterPro" id="IPR005821">
    <property type="entry name" value="Ion_trans_dom"/>
</dbReference>
<dbReference type="InterPro" id="IPR000595">
    <property type="entry name" value="cNMP-bd_dom"/>
</dbReference>
<dbReference type="Proteomes" id="UP000626109">
    <property type="component" value="Unassembled WGS sequence"/>
</dbReference>
<keyword evidence="3 7" id="KW-0812">Transmembrane</keyword>
<proteinExistence type="predicted"/>
<dbReference type="GO" id="GO:0003254">
    <property type="term" value="P:regulation of membrane depolarization"/>
    <property type="evidence" value="ECO:0007669"/>
    <property type="project" value="TreeGrafter"/>
</dbReference>
<keyword evidence="6 7" id="KW-0472">Membrane</keyword>
<dbReference type="PANTHER" id="PTHR45689">
    <property type="entry name" value="I[[H]] CHANNEL, ISOFORM E"/>
    <property type="match status" value="1"/>
</dbReference>
<feature type="transmembrane region" description="Helical" evidence="7">
    <location>
        <begin position="72"/>
        <end position="93"/>
    </location>
</feature>
<dbReference type="Gene3D" id="1.10.287.70">
    <property type="match status" value="1"/>
</dbReference>
<reference evidence="9" key="1">
    <citation type="submission" date="2021-02" db="EMBL/GenBank/DDBJ databases">
        <authorList>
            <person name="Dougan E. K."/>
            <person name="Rhodes N."/>
            <person name="Thang M."/>
            <person name="Chan C."/>
        </authorList>
    </citation>
    <scope>NUCLEOTIDE SEQUENCE</scope>
</reference>
<dbReference type="GO" id="GO:0005249">
    <property type="term" value="F:voltage-gated potassium channel activity"/>
    <property type="evidence" value="ECO:0007669"/>
    <property type="project" value="TreeGrafter"/>
</dbReference>
<evidence type="ECO:0000313" key="9">
    <source>
        <dbReference type="EMBL" id="CAE8711099.1"/>
    </source>
</evidence>
<accession>A0A813KM92</accession>
<keyword evidence="2" id="KW-0813">Transport</keyword>
<evidence type="ECO:0000256" key="2">
    <source>
        <dbReference type="ARBA" id="ARBA00022448"/>
    </source>
</evidence>
<dbReference type="Gene3D" id="2.60.120.10">
    <property type="entry name" value="Jelly Rolls"/>
    <property type="match status" value="1"/>
</dbReference>
<dbReference type="Pfam" id="PF00520">
    <property type="entry name" value="Ion_trans"/>
    <property type="match status" value="1"/>
</dbReference>
<dbReference type="EMBL" id="CAJNNW010032110">
    <property type="protein sequence ID" value="CAE8711099.1"/>
    <property type="molecule type" value="Genomic_DNA"/>
</dbReference>
<evidence type="ECO:0000259" key="8">
    <source>
        <dbReference type="PROSITE" id="PS50042"/>
    </source>
</evidence>
<dbReference type="GO" id="GO:0035725">
    <property type="term" value="P:sodium ion transmembrane transport"/>
    <property type="evidence" value="ECO:0007669"/>
    <property type="project" value="TreeGrafter"/>
</dbReference>
<dbReference type="InterPro" id="IPR051413">
    <property type="entry name" value="K/Na_HCN_channel"/>
</dbReference>
<feature type="transmembrane region" description="Helical" evidence="7">
    <location>
        <begin position="219"/>
        <end position="239"/>
    </location>
</feature>
<sequence length="567" mass="63760">DEPMNPLSAKGRTSATVFELSPIWTDSKLDDKKAVGQWTEQETHSAACLKAKQCYNRCMKAITAHPNSKIRLAWDLFGGVLILYDLIALPLAVFEPPEVLFTQVMDWMCMVFWTLNIFAMLTVGYRQSNGVVVMTPASILVHYLRTWAIVDLILVVPDWIYTVAIQSDAGSSSNVLRIARLFRTLRFLRLLKLKWIIDAISDLLDSEVTAIFVNVVKMVLLLLAINHLIACIWYSIALLSGEGGQPNWLHHHGFDRATWSYKYLVAFHWSLTRFAPASMQVQPQNEWERTFAIFIVVFALVGFSCFVGSITASLLQLRSMSAEADGKIWQLRHFLRRSAVPIALSLRIQRFVQHAYKMQGQQMPIQKVEVLSLLSGQLARELNCALNLPHMSLHPLFKFLNEVSSITMQWIAATAVERMIMARGDMLFLPGEKGTHMHFVTSGRLLYTKADDTHKQEWVERGEDWIAEPVLWTSGWFHLGQLVATADCELVKVDPTAFAAVAGTSKSLKMLTALYAKGFLDWLSKQGDDLSDIVQGDVMGVIVEDFLPPLGEARTVLGHAGKPRGDP</sequence>
<dbReference type="InterPro" id="IPR018490">
    <property type="entry name" value="cNMP-bd_dom_sf"/>
</dbReference>
<dbReference type="AlphaFoldDB" id="A0A813KM92"/>
<feature type="non-terminal residue" evidence="9">
    <location>
        <position position="567"/>
    </location>
</feature>
<keyword evidence="5" id="KW-0406">Ion transport</keyword>
<dbReference type="SUPFAM" id="SSF81324">
    <property type="entry name" value="Voltage-gated potassium channels"/>
    <property type="match status" value="1"/>
</dbReference>
<dbReference type="CDD" id="cd00038">
    <property type="entry name" value="CAP_ED"/>
    <property type="match status" value="1"/>
</dbReference>
<evidence type="ECO:0000256" key="3">
    <source>
        <dbReference type="ARBA" id="ARBA00022692"/>
    </source>
</evidence>
<evidence type="ECO:0000256" key="1">
    <source>
        <dbReference type="ARBA" id="ARBA00004141"/>
    </source>
</evidence>
<evidence type="ECO:0000256" key="5">
    <source>
        <dbReference type="ARBA" id="ARBA00023065"/>
    </source>
</evidence>